<dbReference type="EMBL" id="DWUQ01000059">
    <property type="protein sequence ID" value="HJD43996.1"/>
    <property type="molecule type" value="Genomic_DNA"/>
</dbReference>
<feature type="domain" description="SCP2" evidence="1">
    <location>
        <begin position="24"/>
        <end position="119"/>
    </location>
</feature>
<gene>
    <name evidence="2" type="ORF">H9906_03090</name>
</gene>
<evidence type="ECO:0000313" key="2">
    <source>
        <dbReference type="EMBL" id="HJD43996.1"/>
    </source>
</evidence>
<organism evidence="2 3">
    <name type="scientific">Candidatus Paenalcaligenes intestinipullorum</name>
    <dbReference type="NCBI Taxonomy" id="2838718"/>
    <lineage>
        <taxon>Bacteria</taxon>
        <taxon>Pseudomonadati</taxon>
        <taxon>Pseudomonadota</taxon>
        <taxon>Betaproteobacteria</taxon>
        <taxon>Burkholderiales</taxon>
        <taxon>Alcaligenaceae</taxon>
        <taxon>Paenalcaligenes</taxon>
    </lineage>
</organism>
<protein>
    <submittedName>
        <fullName evidence="2">SCP2 sterol-binding domain-containing protein</fullName>
    </submittedName>
</protein>
<accession>A0A9D2U7F3</accession>
<dbReference type="InterPro" id="IPR038989">
    <property type="entry name" value="UbiJ"/>
</dbReference>
<sequence>MSPSFFSFLPTRLQPTNVALFIANRVLANDAWAVERLAEFSGRTIRVVVGPIEQSVSIQSDGTLHPTDASIVPDVTLSLAQDRLAELPKLLRAGEPSAIAKRMHIQGDAGVAALVSELAQRTTFDVEAGLARVVGDIAAVRLVQGAKQLVSGLQQGASRAGANLGEYLGEESQILVSQDYFPLWQDRLAQLNHQLNQTEHRLQALEAASLSAAKGQS</sequence>
<reference evidence="2" key="2">
    <citation type="submission" date="2021-04" db="EMBL/GenBank/DDBJ databases">
        <authorList>
            <person name="Gilroy R."/>
        </authorList>
    </citation>
    <scope>NUCLEOTIDE SEQUENCE</scope>
    <source>
        <strain evidence="2">9264</strain>
    </source>
</reference>
<dbReference type="GO" id="GO:0006744">
    <property type="term" value="P:ubiquinone biosynthetic process"/>
    <property type="evidence" value="ECO:0007669"/>
    <property type="project" value="InterPro"/>
</dbReference>
<comment type="caution">
    <text evidence="2">The sequence shown here is derived from an EMBL/GenBank/DDBJ whole genome shotgun (WGS) entry which is preliminary data.</text>
</comment>
<reference evidence="2" key="1">
    <citation type="journal article" date="2021" name="PeerJ">
        <title>Extensive microbial diversity within the chicken gut microbiome revealed by metagenomics and culture.</title>
        <authorList>
            <person name="Gilroy R."/>
            <person name="Ravi A."/>
            <person name="Getino M."/>
            <person name="Pursley I."/>
            <person name="Horton D.L."/>
            <person name="Alikhan N.F."/>
            <person name="Baker D."/>
            <person name="Gharbi K."/>
            <person name="Hall N."/>
            <person name="Watson M."/>
            <person name="Adriaenssens E.M."/>
            <person name="Foster-Nyarko E."/>
            <person name="Jarju S."/>
            <person name="Secka A."/>
            <person name="Antonio M."/>
            <person name="Oren A."/>
            <person name="Chaudhuri R.R."/>
            <person name="La Ragione R."/>
            <person name="Hildebrand F."/>
            <person name="Pallen M.J."/>
        </authorList>
    </citation>
    <scope>NUCLEOTIDE SEQUENCE</scope>
    <source>
        <strain evidence="2">9264</strain>
    </source>
</reference>
<dbReference type="AlphaFoldDB" id="A0A9D2U7F3"/>
<dbReference type="InterPro" id="IPR003033">
    <property type="entry name" value="SCP2_sterol-bd_dom"/>
</dbReference>
<dbReference type="PANTHER" id="PTHR38693">
    <property type="entry name" value="UBIQUINONE BIOSYNTHESIS PROTEIN UBIJ"/>
    <property type="match status" value="1"/>
</dbReference>
<evidence type="ECO:0000259" key="1">
    <source>
        <dbReference type="Pfam" id="PF02036"/>
    </source>
</evidence>
<dbReference type="Proteomes" id="UP000823889">
    <property type="component" value="Unassembled WGS sequence"/>
</dbReference>
<proteinExistence type="predicted"/>
<evidence type="ECO:0000313" key="3">
    <source>
        <dbReference type="Proteomes" id="UP000823889"/>
    </source>
</evidence>
<dbReference type="PANTHER" id="PTHR38693:SF1">
    <property type="entry name" value="UBIQUINONE BIOSYNTHESIS ACCESSORY FACTOR UBIJ"/>
    <property type="match status" value="1"/>
</dbReference>
<dbReference type="Pfam" id="PF02036">
    <property type="entry name" value="SCP2"/>
    <property type="match status" value="1"/>
</dbReference>
<name>A0A9D2U7F3_9BURK</name>